<evidence type="ECO:0000313" key="1">
    <source>
        <dbReference type="EMBL" id="SHI39545.1"/>
    </source>
</evidence>
<evidence type="ECO:0000313" key="2">
    <source>
        <dbReference type="Proteomes" id="UP000184488"/>
    </source>
</evidence>
<dbReference type="Pfam" id="PF13715">
    <property type="entry name" value="CarbopepD_reg_2"/>
    <property type="match status" value="1"/>
</dbReference>
<proteinExistence type="predicted"/>
<gene>
    <name evidence="1" type="ORF">SAMN05444363_0383</name>
</gene>
<sequence length="277" mass="31610">MFKKTLIFVLFGLTNVVFCQIKGKVVDEFNQPVPYVNIWIQGENIATTSEENGEFTINATPDKSLLFSSLGFEKKVILAKDASLVKLQPASYQLNEIAITKRRRNRRLEIGQIDNTTLQSFDNGPRIDVKFFPYHKSYSKTKYLSKIALLTDCKIENASVKIRIYKANSNGFPGDEMLDKNLIVNVKKGIQTTWINVSENNIEFPIEGLFIGVEKLMIEKNRNERGIAPNVLYSFVEREFMFNYSGGIWNKKITEIIKNQSSKPKVPEPAINLILTN</sequence>
<dbReference type="RefSeq" id="WP_073308053.1">
    <property type="nucleotide sequence ID" value="NZ_FQZI01000001.1"/>
</dbReference>
<keyword evidence="2" id="KW-1185">Reference proteome</keyword>
<dbReference type="OrthoDB" id="914976at2"/>
<dbReference type="Proteomes" id="UP000184488">
    <property type="component" value="Unassembled WGS sequence"/>
</dbReference>
<dbReference type="SUPFAM" id="SSF49464">
    <property type="entry name" value="Carboxypeptidase regulatory domain-like"/>
    <property type="match status" value="1"/>
</dbReference>
<organism evidence="1 2">
    <name type="scientific">Flavobacterium terrae</name>
    <dbReference type="NCBI Taxonomy" id="415425"/>
    <lineage>
        <taxon>Bacteria</taxon>
        <taxon>Pseudomonadati</taxon>
        <taxon>Bacteroidota</taxon>
        <taxon>Flavobacteriia</taxon>
        <taxon>Flavobacteriales</taxon>
        <taxon>Flavobacteriaceae</taxon>
        <taxon>Flavobacterium</taxon>
    </lineage>
</organism>
<reference evidence="2" key="1">
    <citation type="submission" date="2016-11" db="EMBL/GenBank/DDBJ databases">
        <authorList>
            <person name="Varghese N."/>
            <person name="Submissions S."/>
        </authorList>
    </citation>
    <scope>NUCLEOTIDE SEQUENCE [LARGE SCALE GENOMIC DNA]</scope>
    <source>
        <strain evidence="2">DSM 18829</strain>
    </source>
</reference>
<dbReference type="EMBL" id="FQZI01000001">
    <property type="protein sequence ID" value="SHI39545.1"/>
    <property type="molecule type" value="Genomic_DNA"/>
</dbReference>
<name>A0A1M6ASV1_9FLAO</name>
<dbReference type="STRING" id="415425.SAMN05444363_0383"/>
<dbReference type="InterPro" id="IPR008969">
    <property type="entry name" value="CarboxyPept-like_regulatory"/>
</dbReference>
<accession>A0A1M6ASV1</accession>
<dbReference type="AlphaFoldDB" id="A0A1M6ASV1"/>
<dbReference type="Gene3D" id="2.60.40.1120">
    <property type="entry name" value="Carboxypeptidase-like, regulatory domain"/>
    <property type="match status" value="1"/>
</dbReference>
<protein>
    <submittedName>
        <fullName evidence="1">CarboxypepD_reg-like domain-containing protein</fullName>
    </submittedName>
</protein>